<evidence type="ECO:0000256" key="1">
    <source>
        <dbReference type="SAM" id="MobiDB-lite"/>
    </source>
</evidence>
<dbReference type="Proteomes" id="UP000050863">
    <property type="component" value="Unassembled WGS sequence"/>
</dbReference>
<dbReference type="RefSeq" id="WP_057835909.1">
    <property type="nucleotide sequence ID" value="NZ_LLXZ01000088.1"/>
</dbReference>
<feature type="region of interest" description="Disordered" evidence="1">
    <location>
        <begin position="84"/>
        <end position="103"/>
    </location>
</feature>
<dbReference type="EMBL" id="LLXZ01000088">
    <property type="protein sequence ID" value="KRR08315.1"/>
    <property type="molecule type" value="Genomic_DNA"/>
</dbReference>
<evidence type="ECO:0000313" key="3">
    <source>
        <dbReference type="Proteomes" id="UP000050863"/>
    </source>
</evidence>
<comment type="caution">
    <text evidence="2">The sequence shown here is derived from an EMBL/GenBank/DDBJ whole genome shotgun (WGS) entry which is preliminary data.</text>
</comment>
<accession>A0A0R3LLG5</accession>
<gene>
    <name evidence="2" type="ORF">CQ12_36690</name>
</gene>
<sequence>KDGSTTAAASDGRTAASDGRPAAGGPLSSGQELPAGSPVLIVNGPDPRVWPETALKSLIWKTENPAVFPCFWLESGYIARHLTRKHGSQRPSGGNRASQARLLTRFRRNQPENYHYGAT</sequence>
<keyword evidence="3" id="KW-1185">Reference proteome</keyword>
<feature type="non-terminal residue" evidence="2">
    <location>
        <position position="1"/>
    </location>
</feature>
<protein>
    <submittedName>
        <fullName evidence="2">Uncharacterized protein</fullName>
    </submittedName>
</protein>
<reference evidence="2 3" key="1">
    <citation type="submission" date="2014-03" db="EMBL/GenBank/DDBJ databases">
        <title>Bradyrhizobium valentinum sp. nov., isolated from effective nodules of Lupinus mariae-josephae, a lupine endemic of basic-lime soils in Eastern Spain.</title>
        <authorList>
            <person name="Duran D."/>
            <person name="Rey L."/>
            <person name="Navarro A."/>
            <person name="Busquets A."/>
            <person name="Imperial J."/>
            <person name="Ruiz-Argueso T."/>
        </authorList>
    </citation>
    <scope>NUCLEOTIDE SEQUENCE [LARGE SCALE GENOMIC DNA]</scope>
    <source>
        <strain evidence="2 3">PAC68</strain>
    </source>
</reference>
<name>A0A0R3LLG5_9BRAD</name>
<proteinExistence type="predicted"/>
<feature type="region of interest" description="Disordered" evidence="1">
    <location>
        <begin position="1"/>
        <end position="46"/>
    </location>
</feature>
<feature type="compositionally biased region" description="Polar residues" evidence="1">
    <location>
        <begin position="89"/>
        <end position="98"/>
    </location>
</feature>
<dbReference type="STRING" id="280332.CQ12_36690"/>
<evidence type="ECO:0000313" key="2">
    <source>
        <dbReference type="EMBL" id="KRR08315.1"/>
    </source>
</evidence>
<organism evidence="2 3">
    <name type="scientific">Bradyrhizobium jicamae</name>
    <dbReference type="NCBI Taxonomy" id="280332"/>
    <lineage>
        <taxon>Bacteria</taxon>
        <taxon>Pseudomonadati</taxon>
        <taxon>Pseudomonadota</taxon>
        <taxon>Alphaproteobacteria</taxon>
        <taxon>Hyphomicrobiales</taxon>
        <taxon>Nitrobacteraceae</taxon>
        <taxon>Bradyrhizobium</taxon>
    </lineage>
</organism>
<dbReference type="AlphaFoldDB" id="A0A0R3LLG5"/>